<evidence type="ECO:0000313" key="3">
    <source>
        <dbReference type="Proteomes" id="UP001164746"/>
    </source>
</evidence>
<dbReference type="PANTHER" id="PTHR11046">
    <property type="entry name" value="OLIGORIBONUCLEASE, MITOCHONDRIAL"/>
    <property type="match status" value="1"/>
</dbReference>
<evidence type="ECO:0000313" key="2">
    <source>
        <dbReference type="EMBL" id="WAQ97392.1"/>
    </source>
</evidence>
<dbReference type="EMBL" id="CP111013">
    <property type="protein sequence ID" value="WAQ97392.1"/>
    <property type="molecule type" value="Genomic_DNA"/>
</dbReference>
<accession>A0ABY7DI74</accession>
<keyword evidence="1" id="KW-0378">Hydrolase</keyword>
<evidence type="ECO:0008006" key="4">
    <source>
        <dbReference type="Google" id="ProtNLM"/>
    </source>
</evidence>
<organism evidence="2 3">
    <name type="scientific">Mya arenaria</name>
    <name type="common">Soft-shell clam</name>
    <dbReference type="NCBI Taxonomy" id="6604"/>
    <lineage>
        <taxon>Eukaryota</taxon>
        <taxon>Metazoa</taxon>
        <taxon>Spiralia</taxon>
        <taxon>Lophotrochozoa</taxon>
        <taxon>Mollusca</taxon>
        <taxon>Bivalvia</taxon>
        <taxon>Autobranchia</taxon>
        <taxon>Heteroconchia</taxon>
        <taxon>Euheterodonta</taxon>
        <taxon>Imparidentia</taxon>
        <taxon>Neoheterodontei</taxon>
        <taxon>Myida</taxon>
        <taxon>Myoidea</taxon>
        <taxon>Myidae</taxon>
        <taxon>Mya</taxon>
    </lineage>
</organism>
<proteinExistence type="predicted"/>
<keyword evidence="3" id="KW-1185">Reference proteome</keyword>
<feature type="non-terminal residue" evidence="2">
    <location>
        <position position="1"/>
    </location>
</feature>
<dbReference type="Proteomes" id="UP001164746">
    <property type="component" value="Chromosome 2"/>
</dbReference>
<dbReference type="PANTHER" id="PTHR11046:SF25">
    <property type="match status" value="1"/>
</dbReference>
<name>A0ABY7DI74_MYAAR</name>
<reference evidence="2" key="1">
    <citation type="submission" date="2022-11" db="EMBL/GenBank/DDBJ databases">
        <title>Centuries of genome instability and evolution in soft-shell clam transmissible cancer (bioRxiv).</title>
        <authorList>
            <person name="Hart S.F.M."/>
            <person name="Yonemitsu M.A."/>
            <person name="Giersch R.M."/>
            <person name="Beal B.F."/>
            <person name="Arriagada G."/>
            <person name="Davis B.W."/>
            <person name="Ostrander E.A."/>
            <person name="Goff S.P."/>
            <person name="Metzger M.J."/>
        </authorList>
    </citation>
    <scope>NUCLEOTIDE SEQUENCE</scope>
    <source>
        <strain evidence="2">MELC-2E11</strain>
        <tissue evidence="2">Siphon/mantle</tissue>
    </source>
</reference>
<protein>
    <recommendedName>
        <fullName evidence="4">DUF659 domain-containing protein</fullName>
    </recommendedName>
</protein>
<sequence>MNVARLILSQKQLNEATPKKKNLTLYTDERYHVSDENGNMFVLLGYDKLKPSRKLLLKITDTMSDRASTEKKFNSLLQELRTEVFPYLTGKWIDLREKEQTTVSTLVNFFLLVHFAEVSNACLIEKEKATFNNEPPIFNKKILKASESSVVRLIGTT</sequence>
<evidence type="ECO:0000256" key="1">
    <source>
        <dbReference type="ARBA" id="ARBA00022722"/>
    </source>
</evidence>
<dbReference type="InterPro" id="IPR022894">
    <property type="entry name" value="Oligoribonuclease"/>
</dbReference>
<gene>
    <name evidence="2" type="ORF">MAR_030082</name>
</gene>
<keyword evidence="1" id="KW-0540">Nuclease</keyword>